<accession>A0A450XSX3</accession>
<sequence>MLATYLSRENNFPFPLSDLRLESGSMGCTHARVQNLNRLIKYLTELRREETINNDDFNKLVKMASAAFAEAEISNRIDNVLGSKTLNKALNDQLLRFPA</sequence>
<dbReference type="EMBL" id="CAADFQ010000032">
    <property type="protein sequence ID" value="VFK32366.1"/>
    <property type="molecule type" value="Genomic_DNA"/>
</dbReference>
<protein>
    <submittedName>
        <fullName evidence="2">Uncharacterized protein</fullName>
    </submittedName>
</protein>
<gene>
    <name evidence="1" type="ORF">BECKMB1821G_GA0114241_103430</name>
    <name evidence="3" type="ORF">BECKMB1821H_GA0114242_103328</name>
    <name evidence="2" type="ORF">BECKMB1821I_GA0114274_103228</name>
</gene>
<name>A0A450XSX3_9GAMM</name>
<evidence type="ECO:0000313" key="1">
    <source>
        <dbReference type="EMBL" id="VFK28210.1"/>
    </source>
</evidence>
<dbReference type="EMBL" id="CAADFO010000034">
    <property type="protein sequence ID" value="VFK28210.1"/>
    <property type="molecule type" value="Genomic_DNA"/>
</dbReference>
<dbReference type="EMBL" id="CAADGH010000033">
    <property type="protein sequence ID" value="VFK75854.1"/>
    <property type="molecule type" value="Genomic_DNA"/>
</dbReference>
<organism evidence="2">
    <name type="scientific">Candidatus Kentrum sp. MB</name>
    <dbReference type="NCBI Taxonomy" id="2138164"/>
    <lineage>
        <taxon>Bacteria</taxon>
        <taxon>Pseudomonadati</taxon>
        <taxon>Pseudomonadota</taxon>
        <taxon>Gammaproteobacteria</taxon>
        <taxon>Candidatus Kentrum</taxon>
    </lineage>
</organism>
<evidence type="ECO:0000313" key="3">
    <source>
        <dbReference type="EMBL" id="VFK75854.1"/>
    </source>
</evidence>
<evidence type="ECO:0000313" key="2">
    <source>
        <dbReference type="EMBL" id="VFK32366.1"/>
    </source>
</evidence>
<dbReference type="AlphaFoldDB" id="A0A450XSX3"/>
<proteinExistence type="predicted"/>
<reference evidence="2" key="1">
    <citation type="submission" date="2019-02" db="EMBL/GenBank/DDBJ databases">
        <authorList>
            <person name="Gruber-Vodicka R. H."/>
            <person name="Seah K. B. B."/>
        </authorList>
    </citation>
    <scope>NUCLEOTIDE SEQUENCE</scope>
    <source>
        <strain evidence="1">BECK_BZ197</strain>
        <strain evidence="3">BECK_BZ198</strain>
        <strain evidence="2">BECK_BZ199</strain>
    </source>
</reference>